<evidence type="ECO:0000256" key="3">
    <source>
        <dbReference type="SAM" id="Phobius"/>
    </source>
</evidence>
<proteinExistence type="predicted"/>
<evidence type="ECO:0000259" key="4">
    <source>
        <dbReference type="PROSITE" id="PS50887"/>
    </source>
</evidence>
<evidence type="ECO:0000256" key="2">
    <source>
        <dbReference type="ARBA" id="ARBA00034247"/>
    </source>
</evidence>
<name>A0A1S7SBM5_AGRTU</name>
<dbReference type="PANTHER" id="PTHR45138">
    <property type="entry name" value="REGULATORY COMPONENTS OF SENSORY TRANSDUCTION SYSTEM"/>
    <property type="match status" value="1"/>
</dbReference>
<dbReference type="GO" id="GO:0052621">
    <property type="term" value="F:diguanylate cyclase activity"/>
    <property type="evidence" value="ECO:0007669"/>
    <property type="project" value="UniProtKB-EC"/>
</dbReference>
<dbReference type="EC" id="2.7.7.65" evidence="1"/>
<feature type="transmembrane region" description="Helical" evidence="3">
    <location>
        <begin position="44"/>
        <end position="61"/>
    </location>
</feature>
<organism evidence="5 6">
    <name type="scientific">Agrobacterium tumefaciens str. Kerr 14</name>
    <dbReference type="NCBI Taxonomy" id="1183424"/>
    <lineage>
        <taxon>Bacteria</taxon>
        <taxon>Pseudomonadati</taxon>
        <taxon>Pseudomonadota</taxon>
        <taxon>Alphaproteobacteria</taxon>
        <taxon>Hyphomicrobiales</taxon>
        <taxon>Rhizobiaceae</taxon>
        <taxon>Rhizobium/Agrobacterium group</taxon>
        <taxon>Agrobacterium</taxon>
        <taxon>Agrobacterium tumefaciens complex</taxon>
    </lineage>
</organism>
<dbReference type="SMART" id="SM00267">
    <property type="entry name" value="GGDEF"/>
    <property type="match status" value="1"/>
</dbReference>
<feature type="transmembrane region" description="Helical" evidence="3">
    <location>
        <begin position="67"/>
        <end position="89"/>
    </location>
</feature>
<evidence type="ECO:0000313" key="5">
    <source>
        <dbReference type="EMBL" id="CUX66044.1"/>
    </source>
</evidence>
<feature type="domain" description="GGDEF" evidence="4">
    <location>
        <begin position="319"/>
        <end position="454"/>
    </location>
</feature>
<feature type="transmembrane region" description="Helical" evidence="3">
    <location>
        <begin position="101"/>
        <end position="124"/>
    </location>
</feature>
<dbReference type="FunFam" id="3.30.70.270:FF:000001">
    <property type="entry name" value="Diguanylate cyclase domain protein"/>
    <property type="match status" value="1"/>
</dbReference>
<sequence length="462" mass="50688">MFVVVFVASIFAILIKPVDSLAAFWPANAILLGMMVRFNRSATVYGWVAAFLGFSAAEFMTGHPVNVSLWFTTANMTGAITGWLLFTLLNSNDRRIKRPLSFLYVVLICLASAFVSACTGGGVLDIFLGFGIPASLNRWFVAEFANKIAIVPVFLSYPGFKAVRTCWRQSRTQEGFSSEKIAPILSLLGLLILGHLVDGPGIIGFLVPALLWCAMTYSVFTTAVITMVSCCCLLLSVEGFGLLYPELAEIHAFQPSIRFGIALMSVGPLLVAAKTASRSRTIHELIRIAYYDQLTGLLSRSTFKERGEKLLRESIRKQEPLTVVMLDIDHFKRINDQNGHAAGDMVLKHFALTVRSGLRDADVLGRLGGEEFAMVLPQTSARDAEVIAARIRSAVQEGEFYASDGRRINVTVSIGIAERTNFRLQTLDELLAHADECLYAAKAAGRNTVVLSPSSRTRSEWD</sequence>
<dbReference type="InterPro" id="IPR050469">
    <property type="entry name" value="Diguanylate_Cyclase"/>
</dbReference>
<dbReference type="EMBL" id="FBWC01000037">
    <property type="protein sequence ID" value="CUX66044.1"/>
    <property type="molecule type" value="Genomic_DNA"/>
</dbReference>
<dbReference type="Proteomes" id="UP000191897">
    <property type="component" value="Unassembled WGS sequence"/>
</dbReference>
<dbReference type="Gene3D" id="3.30.70.270">
    <property type="match status" value="1"/>
</dbReference>
<keyword evidence="3" id="KW-0472">Membrane</keyword>
<dbReference type="NCBIfam" id="TIGR00254">
    <property type="entry name" value="GGDEF"/>
    <property type="match status" value="1"/>
</dbReference>
<protein>
    <recommendedName>
        <fullName evidence="1">diguanylate cyclase</fullName>
        <ecNumber evidence="1">2.7.7.65</ecNumber>
    </recommendedName>
</protein>
<dbReference type="SUPFAM" id="SSF55073">
    <property type="entry name" value="Nucleotide cyclase"/>
    <property type="match status" value="1"/>
</dbReference>
<evidence type="ECO:0000313" key="6">
    <source>
        <dbReference type="Proteomes" id="UP000191897"/>
    </source>
</evidence>
<dbReference type="InterPro" id="IPR043128">
    <property type="entry name" value="Rev_trsase/Diguanyl_cyclase"/>
</dbReference>
<feature type="transmembrane region" description="Helical" evidence="3">
    <location>
        <begin position="144"/>
        <end position="163"/>
    </location>
</feature>
<dbReference type="Pfam" id="PF00990">
    <property type="entry name" value="GGDEF"/>
    <property type="match status" value="1"/>
</dbReference>
<dbReference type="PANTHER" id="PTHR45138:SF9">
    <property type="entry name" value="DIGUANYLATE CYCLASE DGCM-RELATED"/>
    <property type="match status" value="1"/>
</dbReference>
<feature type="transmembrane region" description="Helical" evidence="3">
    <location>
        <begin position="6"/>
        <end position="32"/>
    </location>
</feature>
<dbReference type="CDD" id="cd01949">
    <property type="entry name" value="GGDEF"/>
    <property type="match status" value="1"/>
</dbReference>
<reference evidence="5 6" key="1">
    <citation type="submission" date="2016-01" db="EMBL/GenBank/DDBJ databases">
        <authorList>
            <person name="Oliw E.H."/>
        </authorList>
    </citation>
    <scope>NUCLEOTIDE SEQUENCE [LARGE SCALE GENOMIC DNA]</scope>
    <source>
        <strain evidence="5 6">Kerr 14</strain>
    </source>
</reference>
<gene>
    <name evidence="5" type="ORF">AGR4C_pa60056</name>
</gene>
<comment type="catalytic activity">
    <reaction evidence="2">
        <text>2 GTP = 3',3'-c-di-GMP + 2 diphosphate</text>
        <dbReference type="Rhea" id="RHEA:24898"/>
        <dbReference type="ChEBI" id="CHEBI:33019"/>
        <dbReference type="ChEBI" id="CHEBI:37565"/>
        <dbReference type="ChEBI" id="CHEBI:58805"/>
        <dbReference type="EC" id="2.7.7.65"/>
    </reaction>
</comment>
<dbReference type="PROSITE" id="PS50887">
    <property type="entry name" value="GGDEF"/>
    <property type="match status" value="1"/>
</dbReference>
<dbReference type="InterPro" id="IPR000160">
    <property type="entry name" value="GGDEF_dom"/>
</dbReference>
<keyword evidence="3" id="KW-1133">Transmembrane helix</keyword>
<evidence type="ECO:0000256" key="1">
    <source>
        <dbReference type="ARBA" id="ARBA00012528"/>
    </source>
</evidence>
<accession>A0A1S7SBM5</accession>
<keyword evidence="3" id="KW-0812">Transmembrane</keyword>
<dbReference type="AlphaFoldDB" id="A0A1S7SBM5"/>
<feature type="transmembrane region" description="Helical" evidence="3">
    <location>
        <begin position="184"/>
        <end position="211"/>
    </location>
</feature>
<dbReference type="InterPro" id="IPR029787">
    <property type="entry name" value="Nucleotide_cyclase"/>
</dbReference>
<feature type="transmembrane region" description="Helical" evidence="3">
    <location>
        <begin position="217"/>
        <end position="244"/>
    </location>
</feature>